<evidence type="ECO:0000313" key="3">
    <source>
        <dbReference type="Proteomes" id="UP001218362"/>
    </source>
</evidence>
<keyword evidence="1" id="KW-0472">Membrane</keyword>
<gene>
    <name evidence="2" type="ORF">P0Y56_08080</name>
</gene>
<dbReference type="AlphaFoldDB" id="A0AAJ5X873"/>
<accession>A0AAJ5X873</accession>
<protein>
    <submittedName>
        <fullName evidence="2">Uncharacterized protein</fullName>
    </submittedName>
</protein>
<dbReference type="EMBL" id="CP119316">
    <property type="protein sequence ID" value="WEK48238.1"/>
    <property type="molecule type" value="Genomic_DNA"/>
</dbReference>
<sequence>MDGFGPPARTSDPLRVLPMAAALVVAAIAGALIGFGLDLFHRDEAAETGKPPPKTDKP</sequence>
<dbReference type="KEGG" id="acob:P0Y56_08080"/>
<keyword evidence="1" id="KW-0812">Transmembrane</keyword>
<dbReference type="Proteomes" id="UP001218362">
    <property type="component" value="Chromosome"/>
</dbReference>
<keyword evidence="1" id="KW-1133">Transmembrane helix</keyword>
<name>A0AAJ5X873_9SPHN</name>
<evidence type="ECO:0000313" key="2">
    <source>
        <dbReference type="EMBL" id="WEK48238.1"/>
    </source>
</evidence>
<feature type="transmembrane region" description="Helical" evidence="1">
    <location>
        <begin position="20"/>
        <end position="40"/>
    </location>
</feature>
<proteinExistence type="predicted"/>
<evidence type="ECO:0000256" key="1">
    <source>
        <dbReference type="SAM" id="Phobius"/>
    </source>
</evidence>
<organism evidence="2 3">
    <name type="scientific">Candidatus Andeanibacterium colombiense</name>
    <dbReference type="NCBI Taxonomy" id="3121345"/>
    <lineage>
        <taxon>Bacteria</taxon>
        <taxon>Pseudomonadati</taxon>
        <taxon>Pseudomonadota</taxon>
        <taxon>Alphaproteobacteria</taxon>
        <taxon>Sphingomonadales</taxon>
        <taxon>Sphingomonadaceae</taxon>
        <taxon>Candidatus Andeanibacterium</taxon>
    </lineage>
</organism>
<reference evidence="2" key="1">
    <citation type="submission" date="2023-03" db="EMBL/GenBank/DDBJ databases">
        <title>Andean soil-derived lignocellulolytic bacterial consortium as a source of novel taxa and putative plastic-active enzymes.</title>
        <authorList>
            <person name="Diaz-Garcia L."/>
            <person name="Chuvochina M."/>
            <person name="Feuerriegel G."/>
            <person name="Bunk B."/>
            <person name="Sproer C."/>
            <person name="Streit W.R."/>
            <person name="Rodriguez L.M."/>
            <person name="Overmann J."/>
            <person name="Jimenez D.J."/>
        </authorList>
    </citation>
    <scope>NUCLEOTIDE SEQUENCE</scope>
    <source>
        <strain evidence="2">MAG 26</strain>
    </source>
</reference>